<comment type="subcellular location">
    <subcellularLocation>
        <location evidence="1">Cell membrane</location>
        <topology evidence="1">Lipid-anchor</topology>
    </subcellularLocation>
</comment>
<keyword evidence="3" id="KW-0813">Transport</keyword>
<protein>
    <submittedName>
        <fullName evidence="11">Basic membrane lipoprotein</fullName>
    </submittedName>
</protein>
<keyword evidence="7" id="KW-0564">Palmitate</keyword>
<keyword evidence="5 9" id="KW-0732">Signal</keyword>
<keyword evidence="4" id="KW-1003">Cell membrane</keyword>
<name>F4LPK2_TREBD</name>
<evidence type="ECO:0000256" key="5">
    <source>
        <dbReference type="ARBA" id="ARBA00022729"/>
    </source>
</evidence>
<comment type="similarity">
    <text evidence="2">Belongs to the BMP lipoprotein family.</text>
</comment>
<gene>
    <name evidence="11" type="ordered locus">Trebr_0570</name>
</gene>
<dbReference type="Pfam" id="PF02608">
    <property type="entry name" value="Bmp"/>
    <property type="match status" value="1"/>
</dbReference>
<dbReference type="PROSITE" id="PS51257">
    <property type="entry name" value="PROKAR_LIPOPROTEIN"/>
    <property type="match status" value="1"/>
</dbReference>
<feature type="chain" id="PRO_5003311062" evidence="9">
    <location>
        <begin position="36"/>
        <end position="358"/>
    </location>
</feature>
<reference evidence="12" key="1">
    <citation type="submission" date="2011-04" db="EMBL/GenBank/DDBJ databases">
        <title>The complete genome of Treponema brennaborense DSM 12168.</title>
        <authorList>
            <person name="Lucas S."/>
            <person name="Han J."/>
            <person name="Lapidus A."/>
            <person name="Bruce D."/>
            <person name="Goodwin L."/>
            <person name="Pitluck S."/>
            <person name="Peters L."/>
            <person name="Kyrpides N."/>
            <person name="Mavromatis K."/>
            <person name="Ivanova N."/>
            <person name="Mikhailova N."/>
            <person name="Pagani I."/>
            <person name="Teshima H."/>
            <person name="Detter J.C."/>
            <person name="Tapia R."/>
            <person name="Han C."/>
            <person name="Land M."/>
            <person name="Hauser L."/>
            <person name="Markowitz V."/>
            <person name="Cheng J.-F."/>
            <person name="Hugenholtz P."/>
            <person name="Woyke T."/>
            <person name="Wu D."/>
            <person name="Gronow S."/>
            <person name="Wellnitz S."/>
            <person name="Brambilla E."/>
            <person name="Klenk H.-P."/>
            <person name="Eisen J.A."/>
        </authorList>
    </citation>
    <scope>NUCLEOTIDE SEQUENCE [LARGE SCALE GENOMIC DNA]</scope>
    <source>
        <strain evidence="12">DSM 12168 / CIP 105900 / DD5/3</strain>
    </source>
</reference>
<keyword evidence="12" id="KW-1185">Reference proteome</keyword>
<dbReference type="HOGENOM" id="CLU_038813_0_1_12"/>
<dbReference type="eggNOG" id="COG1744">
    <property type="taxonomic scope" value="Bacteria"/>
</dbReference>
<dbReference type="KEGG" id="tbe:Trebr_0570"/>
<dbReference type="RefSeq" id="WP_013757732.1">
    <property type="nucleotide sequence ID" value="NC_015500.1"/>
</dbReference>
<evidence type="ECO:0000256" key="3">
    <source>
        <dbReference type="ARBA" id="ARBA00022448"/>
    </source>
</evidence>
<evidence type="ECO:0000313" key="12">
    <source>
        <dbReference type="Proteomes" id="UP000006546"/>
    </source>
</evidence>
<proteinExistence type="inferred from homology"/>
<evidence type="ECO:0000256" key="8">
    <source>
        <dbReference type="ARBA" id="ARBA00023288"/>
    </source>
</evidence>
<dbReference type="GO" id="GO:0005886">
    <property type="term" value="C:plasma membrane"/>
    <property type="evidence" value="ECO:0007669"/>
    <property type="project" value="UniProtKB-SubCell"/>
</dbReference>
<evidence type="ECO:0000313" key="11">
    <source>
        <dbReference type="EMBL" id="AEE16013.1"/>
    </source>
</evidence>
<evidence type="ECO:0000256" key="9">
    <source>
        <dbReference type="SAM" id="SignalP"/>
    </source>
</evidence>
<keyword evidence="8 11" id="KW-0449">Lipoprotein</keyword>
<dbReference type="InterPro" id="IPR050957">
    <property type="entry name" value="BMP_lipoprotein"/>
</dbReference>
<evidence type="ECO:0000259" key="10">
    <source>
        <dbReference type="Pfam" id="PF02608"/>
    </source>
</evidence>
<organism evidence="11 12">
    <name type="scientific">Treponema brennaborense (strain DSM 12168 / CIP 105900 / DD5/3)</name>
    <dbReference type="NCBI Taxonomy" id="906968"/>
    <lineage>
        <taxon>Bacteria</taxon>
        <taxon>Pseudomonadati</taxon>
        <taxon>Spirochaetota</taxon>
        <taxon>Spirochaetia</taxon>
        <taxon>Spirochaetales</taxon>
        <taxon>Treponemataceae</taxon>
        <taxon>Treponema</taxon>
    </lineage>
</organism>
<dbReference type="Proteomes" id="UP000006546">
    <property type="component" value="Chromosome"/>
</dbReference>
<dbReference type="PANTHER" id="PTHR34296:SF2">
    <property type="entry name" value="ABC TRANSPORTER GUANOSINE-BINDING PROTEIN NUPN"/>
    <property type="match status" value="1"/>
</dbReference>
<dbReference type="OrthoDB" id="356014at2"/>
<dbReference type="Gene3D" id="3.40.50.2300">
    <property type="match status" value="2"/>
</dbReference>
<dbReference type="InterPro" id="IPR003760">
    <property type="entry name" value="PnrA-like"/>
</dbReference>
<evidence type="ECO:0000256" key="1">
    <source>
        <dbReference type="ARBA" id="ARBA00004193"/>
    </source>
</evidence>
<keyword evidence="6" id="KW-0472">Membrane</keyword>
<evidence type="ECO:0000256" key="7">
    <source>
        <dbReference type="ARBA" id="ARBA00023139"/>
    </source>
</evidence>
<feature type="domain" description="ABC transporter substrate-binding protein PnrA-like" evidence="10">
    <location>
        <begin position="39"/>
        <end position="350"/>
    </location>
</feature>
<feature type="signal peptide" evidence="9">
    <location>
        <begin position="1"/>
        <end position="35"/>
    </location>
</feature>
<dbReference type="SUPFAM" id="SSF53822">
    <property type="entry name" value="Periplasmic binding protein-like I"/>
    <property type="match status" value="1"/>
</dbReference>
<evidence type="ECO:0000256" key="2">
    <source>
        <dbReference type="ARBA" id="ARBA00008610"/>
    </source>
</evidence>
<dbReference type="EMBL" id="CP002696">
    <property type="protein sequence ID" value="AEE16013.1"/>
    <property type="molecule type" value="Genomic_DNA"/>
</dbReference>
<sequence>MKKNPFPAGWLLPCAAAIAAALILLSACSARQEKAAPGIAVFVPGIIEDSPVYDMLVQGVRAAVDAYNETESAKDRAPVELSVLEAGTNQAEWGNKLTALAASGKYGVIVSSNPSLPEIAAPLTAQFPDQRFIILDAFYEGNDRIATVRYNQREQAYLTGYIAALISAAPASEMRFANAARKIGFIAAQEYPVMNTILLPSFTEGAQAAVPGTEVDFRVVGNWYDASKGAELAKALYKSGADVVLPICGGASQGVIAAAKELGFYITWFDDNGFAKAPGYIVSSSVMAQKRMAQEVTAAYLDGTVEFGSARTVGIEDGYIDFEQNDPQYVETVSEPIRTRMAAVVDQIKSGALLLPSP</sequence>
<dbReference type="STRING" id="906968.Trebr_0570"/>
<evidence type="ECO:0000256" key="4">
    <source>
        <dbReference type="ARBA" id="ARBA00022475"/>
    </source>
</evidence>
<accession>F4LPK2</accession>
<dbReference type="InterPro" id="IPR028082">
    <property type="entry name" value="Peripla_BP_I"/>
</dbReference>
<evidence type="ECO:0000256" key="6">
    <source>
        <dbReference type="ARBA" id="ARBA00023136"/>
    </source>
</evidence>
<dbReference type="PANTHER" id="PTHR34296">
    <property type="entry name" value="TRANSCRIPTIONAL ACTIVATOR PROTEIN MED"/>
    <property type="match status" value="1"/>
</dbReference>
<dbReference type="AlphaFoldDB" id="F4LPK2"/>